<dbReference type="PANTHER" id="PTHR30055">
    <property type="entry name" value="HTH-TYPE TRANSCRIPTIONAL REGULATOR RUTR"/>
    <property type="match status" value="1"/>
</dbReference>
<dbReference type="Proteomes" id="UP000655868">
    <property type="component" value="Unassembled WGS sequence"/>
</dbReference>
<accession>A0A934NUP6</accession>
<evidence type="ECO:0000313" key="6">
    <source>
        <dbReference type="EMBL" id="MBJ8341889.1"/>
    </source>
</evidence>
<keyword evidence="1" id="KW-0805">Transcription regulation</keyword>
<comment type="caution">
    <text evidence="6">The sequence shown here is derived from an EMBL/GenBank/DDBJ whole genome shotgun (WGS) entry which is preliminary data.</text>
</comment>
<dbReference type="AlphaFoldDB" id="A0A934NUP6"/>
<dbReference type="PANTHER" id="PTHR30055:SF234">
    <property type="entry name" value="HTH-TYPE TRANSCRIPTIONAL REGULATOR BETI"/>
    <property type="match status" value="1"/>
</dbReference>
<name>A0A934NUP6_9NOCA</name>
<gene>
    <name evidence="6" type="ORF">JGU71_23670</name>
</gene>
<dbReference type="SUPFAM" id="SSF46689">
    <property type="entry name" value="Homeodomain-like"/>
    <property type="match status" value="1"/>
</dbReference>
<feature type="domain" description="HTH tetR-type" evidence="5">
    <location>
        <begin position="11"/>
        <end position="71"/>
    </location>
</feature>
<evidence type="ECO:0000256" key="3">
    <source>
        <dbReference type="ARBA" id="ARBA00023163"/>
    </source>
</evidence>
<evidence type="ECO:0000259" key="5">
    <source>
        <dbReference type="PROSITE" id="PS50977"/>
    </source>
</evidence>
<protein>
    <submittedName>
        <fullName evidence="6">TetR/AcrR family transcriptional regulator</fullName>
    </submittedName>
</protein>
<keyword evidence="7" id="KW-1185">Reference proteome</keyword>
<proteinExistence type="predicted"/>
<dbReference type="Pfam" id="PF00440">
    <property type="entry name" value="TetR_N"/>
    <property type="match status" value="1"/>
</dbReference>
<dbReference type="GO" id="GO:0000976">
    <property type="term" value="F:transcription cis-regulatory region binding"/>
    <property type="evidence" value="ECO:0007669"/>
    <property type="project" value="TreeGrafter"/>
</dbReference>
<dbReference type="InterPro" id="IPR001647">
    <property type="entry name" value="HTH_TetR"/>
</dbReference>
<dbReference type="InterPro" id="IPR009057">
    <property type="entry name" value="Homeodomain-like_sf"/>
</dbReference>
<dbReference type="Gene3D" id="1.10.357.10">
    <property type="entry name" value="Tetracycline Repressor, domain 2"/>
    <property type="match status" value="1"/>
</dbReference>
<dbReference type="RefSeq" id="WP_199706998.1">
    <property type="nucleotide sequence ID" value="NZ_JAEMNV010000009.1"/>
</dbReference>
<keyword evidence="2 4" id="KW-0238">DNA-binding</keyword>
<dbReference type="InterPro" id="IPR050109">
    <property type="entry name" value="HTH-type_TetR-like_transc_reg"/>
</dbReference>
<evidence type="ECO:0000256" key="4">
    <source>
        <dbReference type="PROSITE-ProRule" id="PRU00335"/>
    </source>
</evidence>
<evidence type="ECO:0000256" key="1">
    <source>
        <dbReference type="ARBA" id="ARBA00023015"/>
    </source>
</evidence>
<organism evidence="6 7">
    <name type="scientific">Antrihabitans stalagmiti</name>
    <dbReference type="NCBI Taxonomy" id="2799499"/>
    <lineage>
        <taxon>Bacteria</taxon>
        <taxon>Bacillati</taxon>
        <taxon>Actinomycetota</taxon>
        <taxon>Actinomycetes</taxon>
        <taxon>Mycobacteriales</taxon>
        <taxon>Nocardiaceae</taxon>
        <taxon>Antrihabitans</taxon>
    </lineage>
</organism>
<dbReference type="EMBL" id="JAEMNV010000009">
    <property type="protein sequence ID" value="MBJ8341889.1"/>
    <property type="molecule type" value="Genomic_DNA"/>
</dbReference>
<dbReference type="PROSITE" id="PS50977">
    <property type="entry name" value="HTH_TETR_2"/>
    <property type="match status" value="1"/>
</dbReference>
<dbReference type="GO" id="GO:0003700">
    <property type="term" value="F:DNA-binding transcription factor activity"/>
    <property type="evidence" value="ECO:0007669"/>
    <property type="project" value="TreeGrafter"/>
</dbReference>
<evidence type="ECO:0000256" key="2">
    <source>
        <dbReference type="ARBA" id="ARBA00023125"/>
    </source>
</evidence>
<reference evidence="6" key="1">
    <citation type="submission" date="2020-12" db="EMBL/GenBank/DDBJ databases">
        <title>Antrihabitans popcorni sp. nov. and Antrihabitans auranticaus sp. nov., isolated from a larva cave.</title>
        <authorList>
            <person name="Lee S.D."/>
            <person name="Kim I.S."/>
        </authorList>
    </citation>
    <scope>NUCLEOTIDE SEQUENCE</scope>
    <source>
        <strain evidence="6">YC3-6</strain>
    </source>
</reference>
<sequence>MPRNKRPQDREEKTAEIVAVARRLFLEEGYEATAMSKLAAGAGIAANTIYWYFRDKDDVLLAVLDAVLADAWQAYVTTAPTQMADRLLWLVERLDDTSKLITTVHSRIAVSASIDAWHDGFHGMSEAVLRGELNALGVVESELDAVVKIWVFTVEGLLVHQFDQNERRAICESLVRQLPMTH</sequence>
<evidence type="ECO:0000313" key="7">
    <source>
        <dbReference type="Proteomes" id="UP000655868"/>
    </source>
</evidence>
<dbReference type="PRINTS" id="PR00455">
    <property type="entry name" value="HTHTETR"/>
</dbReference>
<feature type="DNA-binding region" description="H-T-H motif" evidence="4">
    <location>
        <begin position="34"/>
        <end position="53"/>
    </location>
</feature>
<keyword evidence="3" id="KW-0804">Transcription</keyword>